<protein>
    <submittedName>
        <fullName evidence="7">Uncharacterized membrane protein YckC, RDD family</fullName>
    </submittedName>
</protein>
<feature type="transmembrane region" description="Helical" evidence="5">
    <location>
        <begin position="44"/>
        <end position="71"/>
    </location>
</feature>
<keyword evidence="2 5" id="KW-0812">Transmembrane</keyword>
<comment type="subcellular location">
    <subcellularLocation>
        <location evidence="1">Membrane</location>
        <topology evidence="1">Multi-pass membrane protein</topology>
    </subcellularLocation>
</comment>
<dbReference type="PANTHER" id="PTHR38480:SF1">
    <property type="entry name" value="SLR0254 PROTEIN"/>
    <property type="match status" value="1"/>
</dbReference>
<gene>
    <name evidence="7" type="ORF">SAMN02745729_10943</name>
</gene>
<evidence type="ECO:0000259" key="6">
    <source>
        <dbReference type="Pfam" id="PF06271"/>
    </source>
</evidence>
<keyword evidence="4 5" id="KW-0472">Membrane</keyword>
<dbReference type="AlphaFoldDB" id="A0A1H4ETH8"/>
<dbReference type="STRING" id="1122198.SAMN02745729_10943"/>
<proteinExistence type="predicted"/>
<dbReference type="OrthoDB" id="9787732at2"/>
<dbReference type="EMBL" id="FNRJ01000009">
    <property type="protein sequence ID" value="SEA87830.1"/>
    <property type="molecule type" value="Genomic_DNA"/>
</dbReference>
<evidence type="ECO:0000256" key="4">
    <source>
        <dbReference type="ARBA" id="ARBA00023136"/>
    </source>
</evidence>
<feature type="domain" description="RDD" evidence="6">
    <location>
        <begin position="26"/>
        <end position="148"/>
    </location>
</feature>
<evidence type="ECO:0000256" key="5">
    <source>
        <dbReference type="SAM" id="Phobius"/>
    </source>
</evidence>
<evidence type="ECO:0000313" key="8">
    <source>
        <dbReference type="Proteomes" id="UP000242469"/>
    </source>
</evidence>
<dbReference type="InterPro" id="IPR010432">
    <property type="entry name" value="RDD"/>
</dbReference>
<dbReference type="Proteomes" id="UP000242469">
    <property type="component" value="Unassembled WGS sequence"/>
</dbReference>
<organism evidence="7 8">
    <name type="scientific">Marinobacterium iners DSM 11526</name>
    <dbReference type="NCBI Taxonomy" id="1122198"/>
    <lineage>
        <taxon>Bacteria</taxon>
        <taxon>Pseudomonadati</taxon>
        <taxon>Pseudomonadota</taxon>
        <taxon>Gammaproteobacteria</taxon>
        <taxon>Oceanospirillales</taxon>
        <taxon>Oceanospirillaceae</taxon>
        <taxon>Marinobacterium</taxon>
    </lineage>
</organism>
<evidence type="ECO:0000313" key="7">
    <source>
        <dbReference type="EMBL" id="SEA87830.1"/>
    </source>
</evidence>
<keyword evidence="8" id="KW-1185">Reference proteome</keyword>
<sequence>MQTSRLLDNHCSVETPEGIDFVQTMAGPVPRILAYLIDFGWRGLVYVVLAIISEFLGGLGTGLFLIFTFLLEWFYPVFFEVFKGGQTPGKKSMGLRVVNEDFTPIGWSASVIRNLLRAADFLPLFYVAGLVSMALTGRFQRLGDLAAGSLVVYVDSQPSFKIDDTIKPIMPQQALTREERQGIISLTVRSGSISQSRQEELAGLLAPLTGEHGGASLKHLKGMGAWLLGRK</sequence>
<evidence type="ECO:0000256" key="2">
    <source>
        <dbReference type="ARBA" id="ARBA00022692"/>
    </source>
</evidence>
<dbReference type="Pfam" id="PF06271">
    <property type="entry name" value="RDD"/>
    <property type="match status" value="1"/>
</dbReference>
<evidence type="ECO:0000256" key="3">
    <source>
        <dbReference type="ARBA" id="ARBA00022989"/>
    </source>
</evidence>
<evidence type="ECO:0000256" key="1">
    <source>
        <dbReference type="ARBA" id="ARBA00004141"/>
    </source>
</evidence>
<name>A0A1H4ETH8_9GAMM</name>
<reference evidence="8" key="1">
    <citation type="submission" date="2016-10" db="EMBL/GenBank/DDBJ databases">
        <authorList>
            <person name="Varghese N."/>
            <person name="Submissions S."/>
        </authorList>
    </citation>
    <scope>NUCLEOTIDE SEQUENCE [LARGE SCALE GENOMIC DNA]</scope>
    <source>
        <strain evidence="8">DSM 11526</strain>
    </source>
</reference>
<keyword evidence="3 5" id="KW-1133">Transmembrane helix</keyword>
<dbReference type="RefSeq" id="WP_091826808.1">
    <property type="nucleotide sequence ID" value="NZ_FNRJ01000009.1"/>
</dbReference>
<dbReference type="GO" id="GO:0016020">
    <property type="term" value="C:membrane"/>
    <property type="evidence" value="ECO:0007669"/>
    <property type="project" value="UniProtKB-SubCell"/>
</dbReference>
<dbReference type="PANTHER" id="PTHR38480">
    <property type="entry name" value="SLR0254 PROTEIN"/>
    <property type="match status" value="1"/>
</dbReference>
<accession>A0A1H4ETH8</accession>